<dbReference type="EC" id="3.6.4.13" evidence="5"/>
<dbReference type="PROSITE" id="PS51194">
    <property type="entry name" value="HELICASE_CTER"/>
    <property type="match status" value="1"/>
</dbReference>
<feature type="compositionally biased region" description="Basic and acidic residues" evidence="6">
    <location>
        <begin position="115"/>
        <end position="128"/>
    </location>
</feature>
<comment type="similarity">
    <text evidence="5">Belongs to the DEAD box helicase family.</text>
</comment>
<dbReference type="PROSITE" id="PS51192">
    <property type="entry name" value="HELICASE_ATP_BIND_1"/>
    <property type="match status" value="1"/>
</dbReference>
<evidence type="ECO:0000259" key="7">
    <source>
        <dbReference type="PROSITE" id="PS51192"/>
    </source>
</evidence>
<feature type="compositionally biased region" description="Basic residues" evidence="6">
    <location>
        <begin position="724"/>
        <end position="736"/>
    </location>
</feature>
<dbReference type="CDD" id="cd18787">
    <property type="entry name" value="SF2_C_DEAD"/>
    <property type="match status" value="1"/>
</dbReference>
<feature type="region of interest" description="Disordered" evidence="6">
    <location>
        <begin position="672"/>
        <end position="736"/>
    </location>
</feature>
<dbReference type="AlphaFoldDB" id="A0A7S2W602"/>
<feature type="region of interest" description="Disordered" evidence="6">
    <location>
        <begin position="92"/>
        <end position="136"/>
    </location>
</feature>
<name>A0A7S2W602_9STRA</name>
<dbReference type="SUPFAM" id="SSF52540">
    <property type="entry name" value="P-loop containing nucleoside triphosphate hydrolases"/>
    <property type="match status" value="1"/>
</dbReference>
<evidence type="ECO:0000256" key="1">
    <source>
        <dbReference type="ARBA" id="ARBA00022741"/>
    </source>
</evidence>
<dbReference type="EMBL" id="HBHI01013165">
    <property type="protein sequence ID" value="CAD9670294.1"/>
    <property type="molecule type" value="Transcribed_RNA"/>
</dbReference>
<keyword evidence="5" id="KW-0347">Helicase</keyword>
<evidence type="ECO:0000256" key="4">
    <source>
        <dbReference type="ARBA" id="ARBA00022884"/>
    </source>
</evidence>
<sequence>MSSRFLLSLRNKVGKPRDNNYNNIICRSNRNNFHTVVGGKLSKQSVYYYDKAKVVGSTLSPSITTSCWWLRYNNNNNNKCCSQTSIRRYSQNSSNASSTVGVDANNNDNNTQGGEKVDEYHNNPDNDNKYPQFKDLSDIHPSTKKALVDVLGLTTMTEIQYKTFHAAVQGKDVLGRARTGTGKTLAFLLPSLERILRQSPPTPTNHLNSDDTDDTDDTDTKIEILIISPTRELAIQIGQQVQSLLSVHNQIHNKNKYDTVAINSQSKKISYQVMYGGSPRKKDVKMLHRRLPTILVATPGRLQDHLSSTSINDQPFADIIQQNLQVLVLDETDRLLDMGFRKEIDQIMSHLPNSDNRQTLLFSATMPKQLRQLLSANNNNNKSTIMQPDYVTIDCIQDKDPASHTNAQVQQSHVILPTSQRLVSGPVELLMRLMDREPKHKIVAFFPTAHLVSFYSNLFNFGLDRKVIEMHSRKSQDYRTKMSNLFRKTDTGVLFTTDVSARGVDYPDVTHVIQFGICDSRETYIHRLGRTGRAGKKGQGILVLSEEEEIFLKILKGLDIPQNEELQEWVAKDTPPSPRIMSKLEPVLQSIKTGQNHRLKESAEKAYRSLLGFYSNQFIQIGVKCKNTVVQKINAFASQSGLETPPPIHQHLIKNMGLQGVPGLSISIDMRFDPNHGKKHSKATALPTDTSSYNNWGRSGSSKSNSRSEGKTEIGISSSEIRRTFRKQPRRGIRRT</sequence>
<keyword evidence="2 5" id="KW-0378">Hydrolase</keyword>
<dbReference type="GO" id="GO:0005524">
    <property type="term" value="F:ATP binding"/>
    <property type="evidence" value="ECO:0007669"/>
    <property type="project" value="UniProtKB-UniRule"/>
</dbReference>
<proteinExistence type="inferred from homology"/>
<feature type="region of interest" description="Disordered" evidence="6">
    <location>
        <begin position="197"/>
        <end position="216"/>
    </location>
</feature>
<keyword evidence="1 5" id="KW-0547">Nucleotide-binding</keyword>
<dbReference type="Gene3D" id="3.40.50.300">
    <property type="entry name" value="P-loop containing nucleotide triphosphate hydrolases"/>
    <property type="match status" value="2"/>
</dbReference>
<protein>
    <recommendedName>
        <fullName evidence="5">ATP-dependent RNA helicase</fullName>
        <ecNumber evidence="5">3.6.4.13</ecNumber>
    </recommendedName>
</protein>
<comment type="function">
    <text evidence="5">RNA helicase.</text>
</comment>
<dbReference type="PANTHER" id="PTHR24031">
    <property type="entry name" value="RNA HELICASE"/>
    <property type="match status" value="1"/>
</dbReference>
<dbReference type="Pfam" id="PF00270">
    <property type="entry name" value="DEAD"/>
    <property type="match status" value="1"/>
</dbReference>
<dbReference type="GO" id="GO:0016787">
    <property type="term" value="F:hydrolase activity"/>
    <property type="evidence" value="ECO:0007669"/>
    <property type="project" value="UniProtKB-KW"/>
</dbReference>
<keyword evidence="3 5" id="KW-0067">ATP-binding</keyword>
<reference evidence="9" key="1">
    <citation type="submission" date="2021-01" db="EMBL/GenBank/DDBJ databases">
        <authorList>
            <person name="Corre E."/>
            <person name="Pelletier E."/>
            <person name="Niang G."/>
            <person name="Scheremetjew M."/>
            <person name="Finn R."/>
            <person name="Kale V."/>
            <person name="Holt S."/>
            <person name="Cochrane G."/>
            <person name="Meng A."/>
            <person name="Brown T."/>
            <person name="Cohen L."/>
        </authorList>
    </citation>
    <scope>NUCLEOTIDE SEQUENCE</scope>
    <source>
        <strain evidence="9">CCMP1452</strain>
    </source>
</reference>
<comment type="domain">
    <text evidence="5">The Q motif is unique to and characteristic of the DEAD box family of RNA helicases and controls ATP binding and hydrolysis.</text>
</comment>
<evidence type="ECO:0000256" key="6">
    <source>
        <dbReference type="SAM" id="MobiDB-lite"/>
    </source>
</evidence>
<dbReference type="SMART" id="SM00490">
    <property type="entry name" value="HELICc"/>
    <property type="match status" value="1"/>
</dbReference>
<evidence type="ECO:0000313" key="9">
    <source>
        <dbReference type="EMBL" id="CAD9670294.1"/>
    </source>
</evidence>
<dbReference type="InterPro" id="IPR014001">
    <property type="entry name" value="Helicase_ATP-bd"/>
</dbReference>
<dbReference type="Pfam" id="PF00271">
    <property type="entry name" value="Helicase_C"/>
    <property type="match status" value="1"/>
</dbReference>
<dbReference type="GO" id="GO:0003724">
    <property type="term" value="F:RNA helicase activity"/>
    <property type="evidence" value="ECO:0007669"/>
    <property type="project" value="UniProtKB-EC"/>
</dbReference>
<keyword evidence="4 5" id="KW-0694">RNA-binding</keyword>
<feature type="domain" description="Helicase C-terminal" evidence="8">
    <location>
        <begin position="426"/>
        <end position="574"/>
    </location>
</feature>
<comment type="catalytic activity">
    <reaction evidence="5">
        <text>ATP + H2O = ADP + phosphate + H(+)</text>
        <dbReference type="Rhea" id="RHEA:13065"/>
        <dbReference type="ChEBI" id="CHEBI:15377"/>
        <dbReference type="ChEBI" id="CHEBI:15378"/>
        <dbReference type="ChEBI" id="CHEBI:30616"/>
        <dbReference type="ChEBI" id="CHEBI:43474"/>
        <dbReference type="ChEBI" id="CHEBI:456216"/>
        <dbReference type="EC" id="3.6.4.13"/>
    </reaction>
</comment>
<feature type="domain" description="Helicase ATP-binding" evidence="7">
    <location>
        <begin position="164"/>
        <end position="384"/>
    </location>
</feature>
<dbReference type="GO" id="GO:0003723">
    <property type="term" value="F:RNA binding"/>
    <property type="evidence" value="ECO:0007669"/>
    <property type="project" value="UniProtKB-UniRule"/>
</dbReference>
<feature type="compositionally biased region" description="Low complexity" evidence="6">
    <location>
        <begin position="694"/>
        <end position="705"/>
    </location>
</feature>
<dbReference type="SMART" id="SM00487">
    <property type="entry name" value="DEXDc"/>
    <property type="match status" value="1"/>
</dbReference>
<evidence type="ECO:0000256" key="5">
    <source>
        <dbReference type="RuleBase" id="RU365068"/>
    </source>
</evidence>
<dbReference type="InterPro" id="IPR027417">
    <property type="entry name" value="P-loop_NTPase"/>
</dbReference>
<evidence type="ECO:0000259" key="8">
    <source>
        <dbReference type="PROSITE" id="PS51194"/>
    </source>
</evidence>
<feature type="compositionally biased region" description="Polar residues" evidence="6">
    <location>
        <begin position="92"/>
        <end position="113"/>
    </location>
</feature>
<evidence type="ECO:0000256" key="3">
    <source>
        <dbReference type="ARBA" id="ARBA00022840"/>
    </source>
</evidence>
<dbReference type="InterPro" id="IPR011545">
    <property type="entry name" value="DEAD/DEAH_box_helicase_dom"/>
</dbReference>
<dbReference type="InterPro" id="IPR001650">
    <property type="entry name" value="Helicase_C-like"/>
</dbReference>
<gene>
    <name evidence="9" type="ORF">EANT1437_LOCUS6732</name>
</gene>
<accession>A0A7S2W602</accession>
<evidence type="ECO:0000256" key="2">
    <source>
        <dbReference type="ARBA" id="ARBA00022801"/>
    </source>
</evidence>
<organism evidence="9">
    <name type="scientific">Eucampia antarctica</name>
    <dbReference type="NCBI Taxonomy" id="49252"/>
    <lineage>
        <taxon>Eukaryota</taxon>
        <taxon>Sar</taxon>
        <taxon>Stramenopiles</taxon>
        <taxon>Ochrophyta</taxon>
        <taxon>Bacillariophyta</taxon>
        <taxon>Mediophyceae</taxon>
        <taxon>Biddulphiophycidae</taxon>
        <taxon>Hemiaulales</taxon>
        <taxon>Hemiaulaceae</taxon>
        <taxon>Eucampia</taxon>
    </lineage>
</organism>